<dbReference type="InterPro" id="IPR011050">
    <property type="entry name" value="Pectin_lyase_fold/virulence"/>
</dbReference>
<gene>
    <name evidence="4" type="ORF">ENS41_03455</name>
</gene>
<dbReference type="InterPro" id="IPR028994">
    <property type="entry name" value="Integrin_alpha_N"/>
</dbReference>
<evidence type="ECO:0000256" key="1">
    <source>
        <dbReference type="ARBA" id="ARBA00022729"/>
    </source>
</evidence>
<feature type="domain" description="SbsA Ig-like" evidence="2">
    <location>
        <begin position="287"/>
        <end position="389"/>
    </location>
</feature>
<dbReference type="PANTHER" id="PTHR46580:SF4">
    <property type="entry name" value="ATP_GTP-BINDING PROTEIN"/>
    <property type="match status" value="1"/>
</dbReference>
<feature type="domain" description="Right handed beta helix" evidence="3">
    <location>
        <begin position="106"/>
        <end position="203"/>
    </location>
</feature>
<dbReference type="PANTHER" id="PTHR46580">
    <property type="entry name" value="SENSOR KINASE-RELATED"/>
    <property type="match status" value="1"/>
</dbReference>
<dbReference type="Pfam" id="PF13205">
    <property type="entry name" value="Big_5"/>
    <property type="match status" value="2"/>
</dbReference>
<feature type="domain" description="SbsA Ig-like" evidence="2">
    <location>
        <begin position="738"/>
        <end position="838"/>
    </location>
</feature>
<protein>
    <recommendedName>
        <fullName evidence="5">Right handed beta helix domain-containing protein</fullName>
    </recommendedName>
</protein>
<organism evidence="4">
    <name type="scientific">candidate division WOR-3 bacterium</name>
    <dbReference type="NCBI Taxonomy" id="2052148"/>
    <lineage>
        <taxon>Bacteria</taxon>
        <taxon>Bacteria division WOR-3</taxon>
    </lineage>
</organism>
<accession>A0A7C4GAK6</accession>
<dbReference type="AlphaFoldDB" id="A0A7C4GAK6"/>
<evidence type="ECO:0000259" key="2">
    <source>
        <dbReference type="Pfam" id="PF13205"/>
    </source>
</evidence>
<comment type="caution">
    <text evidence="4">The sequence shown here is derived from an EMBL/GenBank/DDBJ whole genome shotgun (WGS) entry which is preliminary data.</text>
</comment>
<evidence type="ECO:0008006" key="5">
    <source>
        <dbReference type="Google" id="ProtNLM"/>
    </source>
</evidence>
<evidence type="ECO:0000313" key="4">
    <source>
        <dbReference type="EMBL" id="HGK27990.1"/>
    </source>
</evidence>
<name>A0A7C4GAK6_UNCW3</name>
<reference evidence="4" key="1">
    <citation type="journal article" date="2020" name="mSystems">
        <title>Genome- and Community-Level Interaction Insights into Carbon Utilization and Element Cycling Functions of Hydrothermarchaeota in Hydrothermal Sediment.</title>
        <authorList>
            <person name="Zhou Z."/>
            <person name="Liu Y."/>
            <person name="Xu W."/>
            <person name="Pan J."/>
            <person name="Luo Z.H."/>
            <person name="Li M."/>
        </authorList>
    </citation>
    <scope>NUCLEOTIDE SEQUENCE [LARGE SCALE GENOMIC DNA]</scope>
    <source>
        <strain evidence="4">SpSt-488</strain>
    </source>
</reference>
<dbReference type="Gene3D" id="2.130.10.130">
    <property type="entry name" value="Integrin alpha, N-terminal"/>
    <property type="match status" value="2"/>
</dbReference>
<sequence length="1273" mass="130573">MHRYLALSAVIIATCLGRIIHVPAEYPSIQQGIDAAGAGDIVLVAPGRYVEEIRLKAGVTVRGAGEGRSIIDGGGDPGDVVSAIGNSIRNDTKLIGFTVTGAENSGGMPGGAGLFCNSGAQPEIANCRFEGNDCGIALWNGSAAFIHNCVIVHNTYDGIAVGSFATVINNTIHSNRTGFYDYSGYGPVFMNNIVTGNRLYGIFGPSGGIPPQLTYNNVWSNATDYRQAVPGIGSISHDPLYVDTLNADYRLQPGSPCIDSGNPAPQFNDPDGTRNDMGAYGGPGATTTRPRVVSLDPAINALNVPPDASIAAGFNLDIDPASLTSQSVRLLGAFSGWRDGAIDYDSTSRVVSLTPSRPFLVGEAATAFLTRAIISTEGDSLAGFTWSFTALAPGGSAVFTDPAACSVPGGPVGVVSARLNSDDNLDLAVANHAGSSIDILLGNGDGTFADRVSCPVGAQPFSICVADFNSDSALDIAAAGAVTGDISILLGNGDGTFLPAVHYQAGSNLRGICCADFNGDARLDLAAVCAVQESVATLVGNGDGTFATATRWPCGDEPSGIAAADCNCDGFADLLVTNRGAGTISLLRGLGDGRFALPTSFAAGIAPEGIAAADFNHDGNTDVAVANAGRDSVSILLGSGDGGFGSRTGFPACSNPAAVVAADFDGDGRLDLAVTGHASELTVLIGRGNGSFARGSAYVAGNDANSLACADFDSDGSIDIAVPNHAAGTCEVLLNHPAFNVIAALPAPNSTAAPETTTVAATFNQAAGCNSLNAATFRLYASQSGPHPGEIGYDTASFTVSLDPTSNFLAGEPVTAMLTTSIRSRSWVNLRGFGWNFTVRVRTPTSGNFATPIAYSAGSEVRGLWAADFDADGDVDIAATSNSPAAVVLLRNNGDGTFAAPVYTSVNSDPISLFAADFDFDGDIDLACFHNQPGTSHLEILKNDGSGSFSLYADYTPAILGQHVTGADFDADGDIDLVLGDGWGAQNNVRLMFNSGSGNFSAPVNYSAGSWARGVVCFDADNDGDFDIAVASAGTNSVTVFYNDGSGLFLHQADFGAGLSANRVYANDLNGDGFCDLAVANYGEDSVSVLMNDGTGSLADRTDYFCGAGSRALTGGDFDGDSDIDICLSAVSIDSLTVLRNNGDGTFVAPALFPAGASPWDCVTADLNSDGALDLAGAIYSSGTIAVMFGTTAGVAELTKRELSLASIQTVIRNVLLMPEPETRNSSFVLLNSAGRRVMFLAPGLNDVRHLSPGIYFIRSSMSAVSRKVILAR</sequence>
<keyword evidence="1" id="KW-0732">Signal</keyword>
<dbReference type="Gene3D" id="2.40.128.340">
    <property type="match status" value="1"/>
</dbReference>
<dbReference type="Gene3D" id="2.30.30.100">
    <property type="match status" value="2"/>
</dbReference>
<dbReference type="InterPro" id="IPR032812">
    <property type="entry name" value="SbsA_Ig"/>
</dbReference>
<dbReference type="Pfam" id="PF13517">
    <property type="entry name" value="FG-GAP_3"/>
    <property type="match status" value="5"/>
</dbReference>
<dbReference type="SMART" id="SM00710">
    <property type="entry name" value="PbH1"/>
    <property type="match status" value="4"/>
</dbReference>
<dbReference type="Pfam" id="PF13229">
    <property type="entry name" value="Beta_helix"/>
    <property type="match status" value="1"/>
</dbReference>
<dbReference type="InterPro" id="IPR012334">
    <property type="entry name" value="Pectin_lyas_fold"/>
</dbReference>
<proteinExistence type="predicted"/>
<dbReference type="SUPFAM" id="SSF51126">
    <property type="entry name" value="Pectin lyase-like"/>
    <property type="match status" value="1"/>
</dbReference>
<dbReference type="InterPro" id="IPR039448">
    <property type="entry name" value="Beta_helix"/>
</dbReference>
<dbReference type="EMBL" id="DSUT01000069">
    <property type="protein sequence ID" value="HGK27990.1"/>
    <property type="molecule type" value="Genomic_DNA"/>
</dbReference>
<dbReference type="Gene3D" id="2.160.20.10">
    <property type="entry name" value="Single-stranded right-handed beta-helix, Pectin lyase-like"/>
    <property type="match status" value="1"/>
</dbReference>
<dbReference type="SUPFAM" id="SSF69318">
    <property type="entry name" value="Integrin alpha N-terminal domain"/>
    <property type="match status" value="2"/>
</dbReference>
<dbReference type="InterPro" id="IPR013517">
    <property type="entry name" value="FG-GAP"/>
</dbReference>
<evidence type="ECO:0000259" key="3">
    <source>
        <dbReference type="Pfam" id="PF13229"/>
    </source>
</evidence>
<dbReference type="InterPro" id="IPR006626">
    <property type="entry name" value="PbH1"/>
</dbReference>